<protein>
    <submittedName>
        <fullName evidence="2">Uncharacterized protein</fullName>
    </submittedName>
</protein>
<gene>
    <name evidence="2" type="ORF">EV186_104280</name>
</gene>
<dbReference type="Proteomes" id="UP000295444">
    <property type="component" value="Unassembled WGS sequence"/>
</dbReference>
<name>A0A4R6SBC4_LABRH</name>
<keyword evidence="1" id="KW-0812">Transmembrane</keyword>
<feature type="transmembrane region" description="Helical" evidence="1">
    <location>
        <begin position="42"/>
        <end position="63"/>
    </location>
</feature>
<reference evidence="2 3" key="1">
    <citation type="submission" date="2019-03" db="EMBL/GenBank/DDBJ databases">
        <title>Genomic Encyclopedia of Type Strains, Phase IV (KMG-IV): sequencing the most valuable type-strain genomes for metagenomic binning, comparative biology and taxonomic classification.</title>
        <authorList>
            <person name="Goeker M."/>
        </authorList>
    </citation>
    <scope>NUCLEOTIDE SEQUENCE [LARGE SCALE GENOMIC DNA]</scope>
    <source>
        <strain evidence="2 3">DSM 45361</strain>
    </source>
</reference>
<evidence type="ECO:0000313" key="2">
    <source>
        <dbReference type="EMBL" id="TDP96296.1"/>
    </source>
</evidence>
<dbReference type="EMBL" id="SNXZ01000004">
    <property type="protein sequence ID" value="TDP96296.1"/>
    <property type="molecule type" value="Genomic_DNA"/>
</dbReference>
<dbReference type="RefSeq" id="WP_133851666.1">
    <property type="nucleotide sequence ID" value="NZ_SNXZ01000004.1"/>
</dbReference>
<proteinExistence type="predicted"/>
<keyword evidence="1" id="KW-1133">Transmembrane helix</keyword>
<evidence type="ECO:0000313" key="3">
    <source>
        <dbReference type="Proteomes" id="UP000295444"/>
    </source>
</evidence>
<evidence type="ECO:0000256" key="1">
    <source>
        <dbReference type="SAM" id="Phobius"/>
    </source>
</evidence>
<comment type="caution">
    <text evidence="2">The sequence shown here is derived from an EMBL/GenBank/DDBJ whole genome shotgun (WGS) entry which is preliminary data.</text>
</comment>
<keyword evidence="1" id="KW-0472">Membrane</keyword>
<keyword evidence="3" id="KW-1185">Reference proteome</keyword>
<organism evidence="2 3">
    <name type="scientific">Labedaea rhizosphaerae</name>
    <dbReference type="NCBI Taxonomy" id="598644"/>
    <lineage>
        <taxon>Bacteria</taxon>
        <taxon>Bacillati</taxon>
        <taxon>Actinomycetota</taxon>
        <taxon>Actinomycetes</taxon>
        <taxon>Pseudonocardiales</taxon>
        <taxon>Pseudonocardiaceae</taxon>
        <taxon>Labedaea</taxon>
    </lineage>
</organism>
<feature type="transmembrane region" description="Helical" evidence="1">
    <location>
        <begin position="9"/>
        <end position="30"/>
    </location>
</feature>
<sequence length="99" mass="10152">MTPSRTREGVLPGVAAVVVVELLVAGLFAVGVHPFGWMDADFAVVMGVVLAVAFVLGAALSLAGKPLGRGLLVGVAVCLVLGLVAIVVFWIVFAKTFTF</sequence>
<feature type="transmembrane region" description="Helical" evidence="1">
    <location>
        <begin position="70"/>
        <end position="93"/>
    </location>
</feature>
<dbReference type="AlphaFoldDB" id="A0A4R6SBC4"/>
<accession>A0A4R6SBC4</accession>